<dbReference type="Pfam" id="PF07683">
    <property type="entry name" value="CobW_C"/>
    <property type="match status" value="1"/>
</dbReference>
<comment type="similarity">
    <text evidence="4">Belongs to the SIMIBI class G3E GTPase family. ZNG1 subfamily.</text>
</comment>
<dbReference type="AlphaFoldDB" id="A0A7I8DU64"/>
<evidence type="ECO:0000259" key="7">
    <source>
        <dbReference type="SMART" id="SM00833"/>
    </source>
</evidence>
<dbReference type="Gene3D" id="3.40.50.300">
    <property type="entry name" value="P-loop containing nucleotide triphosphate hydrolases"/>
    <property type="match status" value="1"/>
</dbReference>
<dbReference type="InterPro" id="IPR027417">
    <property type="entry name" value="P-loop_NTPase"/>
</dbReference>
<dbReference type="SUPFAM" id="SSF52540">
    <property type="entry name" value="P-loop containing nucleoside triphosphate hydrolases"/>
    <property type="match status" value="1"/>
</dbReference>
<dbReference type="GO" id="GO:0016787">
    <property type="term" value="F:hydrolase activity"/>
    <property type="evidence" value="ECO:0007669"/>
    <property type="project" value="UniProtKB-KW"/>
</dbReference>
<feature type="region of interest" description="Disordered" evidence="6">
    <location>
        <begin position="243"/>
        <end position="272"/>
    </location>
</feature>
<dbReference type="PANTHER" id="PTHR43603">
    <property type="entry name" value="COBW DOMAIN-CONTAINING PROTEIN DDB_G0274527"/>
    <property type="match status" value="1"/>
</dbReference>
<dbReference type="InterPro" id="IPR003495">
    <property type="entry name" value="CobW/HypB/UreG_nucleotide-bd"/>
</dbReference>
<reference evidence="8 9" key="2">
    <citation type="submission" date="2020-08" db="EMBL/GenBank/DDBJ databases">
        <authorList>
            <person name="Ueki A."/>
            <person name="Tonouchi A."/>
        </authorList>
    </citation>
    <scope>NUCLEOTIDE SEQUENCE [LARGE SCALE GENOMIC DNA]</scope>
    <source>
        <strain evidence="8 9">CTTW</strain>
    </source>
</reference>
<evidence type="ECO:0000313" key="9">
    <source>
        <dbReference type="Proteomes" id="UP000515703"/>
    </source>
</evidence>
<sequence length="395" mass="45302">MNKRIPITLITGYLGSGKTTLLNQVLKNQKGYKVAVIVNDIGEINIDAELIERGGEVTLAEDNLVALSNGCICCSLKTDLMKQIVQLVKQRRFDYIVIEASGICEPLSIVQTIAMLDGTVEDERLPNICRLDNVVTVVDARRLVDEFLGGRSLIKENIEEDDIESLVIQQIEFCNTIILNKVSDVTEAEKREILSIIRQLQPEAEIIETDYARVEVTKVLNTEKFSLDKVESSSGWKKAFLEEKDHSHEHESQQEEHTHQHRHHHHHHNGETDEYGISTFLYYTRRPFIYEKFEEWINSKWPANIIRSKGMVWFSDEWDNAHIFEQAGKQVNLTPAGLWAAAATKEELEAAMKKYPTIKENWDKTYGDRMIKLVFIGKNMDKVKICKELDACLDN</sequence>
<gene>
    <name evidence="8" type="ORF">bsdcttw_28670</name>
</gene>
<keyword evidence="3" id="KW-0143">Chaperone</keyword>
<protein>
    <submittedName>
        <fullName evidence="8">Cobalamin synthesis protein CobW</fullName>
    </submittedName>
</protein>
<name>A0A7I8DU64_9FIRM</name>
<dbReference type="Gene3D" id="3.30.1220.10">
    <property type="entry name" value="CobW-like, C-terminal domain"/>
    <property type="match status" value="1"/>
</dbReference>
<dbReference type="RefSeq" id="WP_185255554.1">
    <property type="nucleotide sequence ID" value="NZ_AP023368.1"/>
</dbReference>
<evidence type="ECO:0000256" key="1">
    <source>
        <dbReference type="ARBA" id="ARBA00022741"/>
    </source>
</evidence>
<evidence type="ECO:0000256" key="4">
    <source>
        <dbReference type="ARBA" id="ARBA00034320"/>
    </source>
</evidence>
<feature type="compositionally biased region" description="Basic and acidic residues" evidence="6">
    <location>
        <begin position="243"/>
        <end position="258"/>
    </location>
</feature>
<organism evidence="8 9">
    <name type="scientific">Anaerocolumna chitinilytica</name>
    <dbReference type="NCBI Taxonomy" id="1727145"/>
    <lineage>
        <taxon>Bacteria</taxon>
        <taxon>Bacillati</taxon>
        <taxon>Bacillota</taxon>
        <taxon>Clostridia</taxon>
        <taxon>Lachnospirales</taxon>
        <taxon>Lachnospiraceae</taxon>
        <taxon>Anaerocolumna</taxon>
    </lineage>
</organism>
<dbReference type="EMBL" id="AP023368">
    <property type="protein sequence ID" value="BCJ99826.1"/>
    <property type="molecule type" value="Genomic_DNA"/>
</dbReference>
<dbReference type="GO" id="GO:0000166">
    <property type="term" value="F:nucleotide binding"/>
    <property type="evidence" value="ECO:0007669"/>
    <property type="project" value="UniProtKB-KW"/>
</dbReference>
<dbReference type="SMART" id="SM00833">
    <property type="entry name" value="CobW_C"/>
    <property type="match status" value="1"/>
</dbReference>
<evidence type="ECO:0000256" key="2">
    <source>
        <dbReference type="ARBA" id="ARBA00022801"/>
    </source>
</evidence>
<evidence type="ECO:0000256" key="5">
    <source>
        <dbReference type="ARBA" id="ARBA00049117"/>
    </source>
</evidence>
<feature type="domain" description="CobW C-terminal" evidence="7">
    <location>
        <begin position="277"/>
        <end position="393"/>
    </location>
</feature>
<keyword evidence="2" id="KW-0378">Hydrolase</keyword>
<comment type="catalytic activity">
    <reaction evidence="5">
        <text>GTP + H2O = GDP + phosphate + H(+)</text>
        <dbReference type="Rhea" id="RHEA:19669"/>
        <dbReference type="ChEBI" id="CHEBI:15377"/>
        <dbReference type="ChEBI" id="CHEBI:15378"/>
        <dbReference type="ChEBI" id="CHEBI:37565"/>
        <dbReference type="ChEBI" id="CHEBI:43474"/>
        <dbReference type="ChEBI" id="CHEBI:58189"/>
    </reaction>
    <physiologicalReaction direction="left-to-right" evidence="5">
        <dbReference type="Rhea" id="RHEA:19670"/>
    </physiologicalReaction>
</comment>
<dbReference type="KEGG" id="acht:bsdcttw_28670"/>
<dbReference type="PANTHER" id="PTHR43603:SF1">
    <property type="entry name" value="ZINC-REGULATED GTPASE METALLOPROTEIN ACTIVATOR 1"/>
    <property type="match status" value="1"/>
</dbReference>
<dbReference type="InterPro" id="IPR051927">
    <property type="entry name" value="Zn_Chap_cDPG_Synth"/>
</dbReference>
<accession>A0A7I8DU64</accession>
<reference evidence="8 9" key="1">
    <citation type="submission" date="2020-08" db="EMBL/GenBank/DDBJ databases">
        <title>Draft genome sequencing of an Anaerocolumna strain isolated from anoxic soil subjected to BSD treatment.</title>
        <authorList>
            <person name="Uek A."/>
            <person name="Tonouchi A."/>
        </authorList>
    </citation>
    <scope>NUCLEOTIDE SEQUENCE [LARGE SCALE GENOMIC DNA]</scope>
    <source>
        <strain evidence="8 9">CTTW</strain>
    </source>
</reference>
<dbReference type="InterPro" id="IPR011629">
    <property type="entry name" value="CobW-like_C"/>
</dbReference>
<keyword evidence="1" id="KW-0547">Nucleotide-binding</keyword>
<evidence type="ECO:0000256" key="6">
    <source>
        <dbReference type="SAM" id="MobiDB-lite"/>
    </source>
</evidence>
<evidence type="ECO:0000256" key="3">
    <source>
        <dbReference type="ARBA" id="ARBA00023186"/>
    </source>
</evidence>
<dbReference type="InterPro" id="IPR036627">
    <property type="entry name" value="CobW-likC_sf"/>
</dbReference>
<dbReference type="Proteomes" id="UP000515703">
    <property type="component" value="Chromosome"/>
</dbReference>
<proteinExistence type="inferred from homology"/>
<evidence type="ECO:0000313" key="8">
    <source>
        <dbReference type="EMBL" id="BCJ99826.1"/>
    </source>
</evidence>
<keyword evidence="9" id="KW-1185">Reference proteome</keyword>
<feature type="compositionally biased region" description="Basic residues" evidence="6">
    <location>
        <begin position="259"/>
        <end position="268"/>
    </location>
</feature>
<dbReference type="Pfam" id="PF02492">
    <property type="entry name" value="cobW"/>
    <property type="match status" value="1"/>
</dbReference>
<dbReference type="CDD" id="cd03112">
    <property type="entry name" value="CobW-like"/>
    <property type="match status" value="1"/>
</dbReference>